<dbReference type="PRINTS" id="PR00094">
    <property type="entry name" value="ADENYLTKNASE"/>
</dbReference>
<proteinExistence type="inferred from homology"/>
<protein>
    <submittedName>
        <fullName evidence="5">Unannotated protein</fullName>
    </submittedName>
</protein>
<dbReference type="AlphaFoldDB" id="A0A6J6M7B6"/>
<dbReference type="NCBIfam" id="TIGR01351">
    <property type="entry name" value="adk"/>
    <property type="match status" value="1"/>
</dbReference>
<dbReference type="CDD" id="cd01428">
    <property type="entry name" value="ADK"/>
    <property type="match status" value="1"/>
</dbReference>
<dbReference type="GO" id="GO:0004017">
    <property type="term" value="F:AMP kinase activity"/>
    <property type="evidence" value="ECO:0007669"/>
    <property type="project" value="InterPro"/>
</dbReference>
<dbReference type="InterPro" id="IPR007862">
    <property type="entry name" value="Adenylate_kinase_lid-dom"/>
</dbReference>
<dbReference type="Pfam" id="PF00406">
    <property type="entry name" value="ADK"/>
    <property type="match status" value="1"/>
</dbReference>
<keyword evidence="2" id="KW-0547">Nucleotide-binding</keyword>
<dbReference type="SUPFAM" id="SSF52540">
    <property type="entry name" value="P-loop containing nucleoside triphosphate hydrolases"/>
    <property type="match status" value="1"/>
</dbReference>
<evidence type="ECO:0000256" key="2">
    <source>
        <dbReference type="ARBA" id="ARBA00022741"/>
    </source>
</evidence>
<dbReference type="InterPro" id="IPR006259">
    <property type="entry name" value="Adenyl_kin_sub"/>
</dbReference>
<feature type="domain" description="Adenylate kinase active site lid" evidence="4">
    <location>
        <begin position="130"/>
        <end position="164"/>
    </location>
</feature>
<keyword evidence="1" id="KW-0808">Transferase</keyword>
<dbReference type="InterPro" id="IPR000850">
    <property type="entry name" value="Adenylat/UMP-CMP_kin"/>
</dbReference>
<name>A0A6J6M7B6_9ZZZZ</name>
<dbReference type="EMBL" id="CAEZWU010000097">
    <property type="protein sequence ID" value="CAB4669896.1"/>
    <property type="molecule type" value="Genomic_DNA"/>
</dbReference>
<dbReference type="InterPro" id="IPR036193">
    <property type="entry name" value="ADK_active_lid_dom_sf"/>
</dbReference>
<reference evidence="5" key="1">
    <citation type="submission" date="2020-05" db="EMBL/GenBank/DDBJ databases">
        <authorList>
            <person name="Chiriac C."/>
            <person name="Salcher M."/>
            <person name="Ghai R."/>
            <person name="Kavagutti S V."/>
        </authorList>
    </citation>
    <scope>NUCLEOTIDE SEQUENCE</scope>
</reference>
<gene>
    <name evidence="5" type="ORF">UFOPK2292_00746</name>
</gene>
<dbReference type="NCBIfam" id="NF011100">
    <property type="entry name" value="PRK14527.1"/>
    <property type="match status" value="1"/>
</dbReference>
<dbReference type="Gene3D" id="3.40.50.300">
    <property type="entry name" value="P-loop containing nucleotide triphosphate hydrolases"/>
    <property type="match status" value="1"/>
</dbReference>
<accession>A0A6J6M7B6</accession>
<dbReference type="InterPro" id="IPR027417">
    <property type="entry name" value="P-loop_NTPase"/>
</dbReference>
<sequence length="218" mass="23494">MSGGVRIIMFGRQGAGKGTQSARLAEHFGVPHISTGEMLRNAVKQDSVVGRAAKAVLDRGELVDDDLMVSLVQGRIGQEDARVAGYVLDGFPRTIGQAAAFDSLTEARPVGYVIDLDVAREIVLVRLSGRRVCESCSTNYTAPENEPKPWICEKCGGSVVQRTDDTQQAINHRLDVYEAQTAPLINFYHGRGSLHVVDGVGSPDEVFGRLTSVVNLGK</sequence>
<evidence type="ECO:0000313" key="5">
    <source>
        <dbReference type="EMBL" id="CAB4669896.1"/>
    </source>
</evidence>
<dbReference type="PROSITE" id="PS00113">
    <property type="entry name" value="ADENYLATE_KINASE"/>
    <property type="match status" value="1"/>
</dbReference>
<keyword evidence="3" id="KW-0418">Kinase</keyword>
<dbReference type="PANTHER" id="PTHR23359">
    <property type="entry name" value="NUCLEOTIDE KINASE"/>
    <property type="match status" value="1"/>
</dbReference>
<dbReference type="InterPro" id="IPR033690">
    <property type="entry name" value="Adenylat_kinase_CS"/>
</dbReference>
<evidence type="ECO:0000256" key="1">
    <source>
        <dbReference type="ARBA" id="ARBA00022679"/>
    </source>
</evidence>
<dbReference type="HAMAP" id="MF_00235">
    <property type="entry name" value="Adenylate_kinase_Adk"/>
    <property type="match status" value="1"/>
</dbReference>
<dbReference type="Pfam" id="PF05191">
    <property type="entry name" value="ADK_lid"/>
    <property type="match status" value="1"/>
</dbReference>
<dbReference type="SUPFAM" id="SSF57774">
    <property type="entry name" value="Microbial and mitochondrial ADK, insert 'zinc finger' domain"/>
    <property type="match status" value="1"/>
</dbReference>
<dbReference type="GO" id="GO:0005524">
    <property type="term" value="F:ATP binding"/>
    <property type="evidence" value="ECO:0007669"/>
    <property type="project" value="InterPro"/>
</dbReference>
<organism evidence="5">
    <name type="scientific">freshwater metagenome</name>
    <dbReference type="NCBI Taxonomy" id="449393"/>
    <lineage>
        <taxon>unclassified sequences</taxon>
        <taxon>metagenomes</taxon>
        <taxon>ecological metagenomes</taxon>
    </lineage>
</organism>
<evidence type="ECO:0000256" key="3">
    <source>
        <dbReference type="ARBA" id="ARBA00022777"/>
    </source>
</evidence>
<evidence type="ECO:0000259" key="4">
    <source>
        <dbReference type="Pfam" id="PF05191"/>
    </source>
</evidence>
<dbReference type="NCBIfam" id="NF001381">
    <property type="entry name" value="PRK00279.1-3"/>
    <property type="match status" value="1"/>
</dbReference>